<name>A0A0R3U7R6_MESCO</name>
<gene>
    <name evidence="8" type="ORF">MCOS_LOCUS2880</name>
</gene>
<keyword evidence="4" id="KW-0677">Repeat</keyword>
<dbReference type="SUPFAM" id="SSF47473">
    <property type="entry name" value="EF-hand"/>
    <property type="match status" value="1"/>
</dbReference>
<dbReference type="Gene3D" id="1.10.238.10">
    <property type="entry name" value="EF-hand"/>
    <property type="match status" value="1"/>
</dbReference>
<keyword evidence="6" id="KW-0449">Lipoprotein</keyword>
<evidence type="ECO:0000256" key="4">
    <source>
        <dbReference type="ARBA" id="ARBA00022737"/>
    </source>
</evidence>
<dbReference type="InterPro" id="IPR011992">
    <property type="entry name" value="EF-hand-dom_pair"/>
</dbReference>
<feature type="domain" description="EF-hand" evidence="7">
    <location>
        <begin position="79"/>
        <end position="106"/>
    </location>
</feature>
<protein>
    <recommendedName>
        <fullName evidence="7">EF-hand domain-containing protein</fullName>
    </recommendedName>
</protein>
<evidence type="ECO:0000259" key="7">
    <source>
        <dbReference type="PROSITE" id="PS50222"/>
    </source>
</evidence>
<accession>A0A0R3U7R6</accession>
<dbReference type="PANTHER" id="PTHR23055">
    <property type="entry name" value="CALCIUM BINDING PROTEINS"/>
    <property type="match status" value="1"/>
</dbReference>
<keyword evidence="5" id="KW-0106">Calcium</keyword>
<feature type="domain" description="EF-hand" evidence="7">
    <location>
        <begin position="108"/>
        <end position="143"/>
    </location>
</feature>
<dbReference type="PANTHER" id="PTHR23055:SF178">
    <property type="entry name" value="NEUROCALCIN HOMOLOG"/>
    <property type="match status" value="1"/>
</dbReference>
<dbReference type="PRINTS" id="PR00450">
    <property type="entry name" value="RECOVERIN"/>
</dbReference>
<dbReference type="CDD" id="cd00051">
    <property type="entry name" value="EFh"/>
    <property type="match status" value="2"/>
</dbReference>
<dbReference type="Pfam" id="PF13499">
    <property type="entry name" value="EF-hand_7"/>
    <property type="match status" value="1"/>
</dbReference>
<keyword evidence="2" id="KW-0519">Myristate</keyword>
<keyword evidence="3" id="KW-0479">Metal-binding</keyword>
<dbReference type="AlphaFoldDB" id="A0A0R3U7R6"/>
<dbReference type="PROSITE" id="PS00018">
    <property type="entry name" value="EF_HAND_1"/>
    <property type="match status" value="3"/>
</dbReference>
<dbReference type="OrthoDB" id="191686at2759"/>
<dbReference type="PROSITE" id="PS50222">
    <property type="entry name" value="EF_HAND_2"/>
    <property type="match status" value="3"/>
</dbReference>
<dbReference type="SMART" id="SM00054">
    <property type="entry name" value="EFh"/>
    <property type="match status" value="3"/>
</dbReference>
<evidence type="ECO:0000313" key="8">
    <source>
        <dbReference type="EMBL" id="VDD76877.1"/>
    </source>
</evidence>
<evidence type="ECO:0000256" key="5">
    <source>
        <dbReference type="ARBA" id="ARBA00022837"/>
    </source>
</evidence>
<dbReference type="STRING" id="53468.A0A0R3U7R6"/>
<sequence length="267" mass="29678">MGAKQAKLKSEVLDELTRSTPFNEEEIHRWYHGFVKDCPSGQLTVDDFQRIYSALFSNPNALASNGDCYGDPGPFAGLVFRAFDQNGDGVVEFRDIITTLNIIGTGNDEEQRLRWAFHVYDLDGDGYISRGEMLHVVKASHCRSLEMDVWVGVEASGVEWICNSQSVHSMQAIYKMIGPTVISRVMPADESTPEQRTHRLFALMDRDGDDRISLDDFMEGVYADPEVLAFLQAPTTTSASCASASDVQTCQHHHPHSAVDNGQVSTR</sequence>
<feature type="domain" description="EF-hand" evidence="7">
    <location>
        <begin position="192"/>
        <end position="227"/>
    </location>
</feature>
<dbReference type="Pfam" id="PF13202">
    <property type="entry name" value="EF-hand_5"/>
    <property type="match status" value="1"/>
</dbReference>
<dbReference type="InterPro" id="IPR018247">
    <property type="entry name" value="EF_Hand_1_Ca_BS"/>
</dbReference>
<evidence type="ECO:0000256" key="1">
    <source>
        <dbReference type="ARBA" id="ARBA00006049"/>
    </source>
</evidence>
<dbReference type="EMBL" id="UXSR01000539">
    <property type="protein sequence ID" value="VDD76877.1"/>
    <property type="molecule type" value="Genomic_DNA"/>
</dbReference>
<comment type="similarity">
    <text evidence="1">Belongs to the recoverin family.</text>
</comment>
<dbReference type="InterPro" id="IPR002048">
    <property type="entry name" value="EF_hand_dom"/>
</dbReference>
<evidence type="ECO:0000256" key="6">
    <source>
        <dbReference type="ARBA" id="ARBA00023288"/>
    </source>
</evidence>
<evidence type="ECO:0000313" key="9">
    <source>
        <dbReference type="Proteomes" id="UP000267029"/>
    </source>
</evidence>
<keyword evidence="9" id="KW-1185">Reference proteome</keyword>
<evidence type="ECO:0000256" key="3">
    <source>
        <dbReference type="ARBA" id="ARBA00022723"/>
    </source>
</evidence>
<proteinExistence type="inferred from homology"/>
<dbReference type="InterPro" id="IPR028846">
    <property type="entry name" value="Recoverin"/>
</dbReference>
<evidence type="ECO:0000256" key="2">
    <source>
        <dbReference type="ARBA" id="ARBA00022707"/>
    </source>
</evidence>
<dbReference type="Proteomes" id="UP000267029">
    <property type="component" value="Unassembled WGS sequence"/>
</dbReference>
<reference evidence="8 9" key="1">
    <citation type="submission" date="2018-10" db="EMBL/GenBank/DDBJ databases">
        <authorList>
            <consortium name="Pathogen Informatics"/>
        </authorList>
    </citation>
    <scope>NUCLEOTIDE SEQUENCE [LARGE SCALE GENOMIC DNA]</scope>
</reference>
<dbReference type="GO" id="GO:0005509">
    <property type="term" value="F:calcium ion binding"/>
    <property type="evidence" value="ECO:0007669"/>
    <property type="project" value="InterPro"/>
</dbReference>
<organism evidence="8 9">
    <name type="scientific">Mesocestoides corti</name>
    <name type="common">Flatworm</name>
    <dbReference type="NCBI Taxonomy" id="53468"/>
    <lineage>
        <taxon>Eukaryota</taxon>
        <taxon>Metazoa</taxon>
        <taxon>Spiralia</taxon>
        <taxon>Lophotrochozoa</taxon>
        <taxon>Platyhelminthes</taxon>
        <taxon>Cestoda</taxon>
        <taxon>Eucestoda</taxon>
        <taxon>Cyclophyllidea</taxon>
        <taxon>Mesocestoididae</taxon>
        <taxon>Mesocestoides</taxon>
    </lineage>
</organism>